<evidence type="ECO:0000256" key="1">
    <source>
        <dbReference type="SAM" id="MobiDB-lite"/>
    </source>
</evidence>
<evidence type="ECO:0000313" key="2">
    <source>
        <dbReference type="Proteomes" id="UP000492821"/>
    </source>
</evidence>
<protein>
    <submittedName>
        <fullName evidence="3">Uncharacterized protein</fullName>
    </submittedName>
</protein>
<organism evidence="2 3">
    <name type="scientific">Panagrellus redivivus</name>
    <name type="common">Microworm</name>
    <dbReference type="NCBI Taxonomy" id="6233"/>
    <lineage>
        <taxon>Eukaryota</taxon>
        <taxon>Metazoa</taxon>
        <taxon>Ecdysozoa</taxon>
        <taxon>Nematoda</taxon>
        <taxon>Chromadorea</taxon>
        <taxon>Rhabditida</taxon>
        <taxon>Tylenchina</taxon>
        <taxon>Panagrolaimomorpha</taxon>
        <taxon>Panagrolaimoidea</taxon>
        <taxon>Panagrolaimidae</taxon>
        <taxon>Panagrellus</taxon>
    </lineage>
</organism>
<feature type="region of interest" description="Disordered" evidence="1">
    <location>
        <begin position="1"/>
        <end position="44"/>
    </location>
</feature>
<dbReference type="WBParaSite" id="Pan_g20035.t1">
    <property type="protein sequence ID" value="Pan_g20035.t1"/>
    <property type="gene ID" value="Pan_g20035"/>
</dbReference>
<reference evidence="3" key="2">
    <citation type="submission" date="2020-10" db="UniProtKB">
        <authorList>
            <consortium name="WormBaseParasite"/>
        </authorList>
    </citation>
    <scope>IDENTIFICATION</scope>
</reference>
<dbReference type="Proteomes" id="UP000492821">
    <property type="component" value="Unassembled WGS sequence"/>
</dbReference>
<reference evidence="2" key="1">
    <citation type="journal article" date="2013" name="Genetics">
        <title>The draft genome and transcriptome of Panagrellus redivivus are shaped by the harsh demands of a free-living lifestyle.</title>
        <authorList>
            <person name="Srinivasan J."/>
            <person name="Dillman A.R."/>
            <person name="Macchietto M.G."/>
            <person name="Heikkinen L."/>
            <person name="Lakso M."/>
            <person name="Fracchia K.M."/>
            <person name="Antoshechkin I."/>
            <person name="Mortazavi A."/>
            <person name="Wong G."/>
            <person name="Sternberg P.W."/>
        </authorList>
    </citation>
    <scope>NUCLEOTIDE SEQUENCE [LARGE SCALE GENOMIC DNA]</scope>
    <source>
        <strain evidence="2">MT8872</strain>
    </source>
</reference>
<sequence>MSSSDDDLASRASSHRYLTSSDARSHHHQHRQPETSWMEQQIAQAQHGEYVTATTSTASLSNPQTVVDIHRRRTVTPPSTGLPFRKTTSPRCEMLTGNYTMSRKRSMRQRLTDIEQWDLSRKMTPIPIKKKSKKSVSSARIDLLAGKLRNIFTCIRNGGVLRGILKESREGVQFFFLFWTWDGLGNGVIICF</sequence>
<evidence type="ECO:0000313" key="3">
    <source>
        <dbReference type="WBParaSite" id="Pan_g20035.t1"/>
    </source>
</evidence>
<name>A0A7E4VEY2_PANRE</name>
<keyword evidence="2" id="KW-1185">Reference proteome</keyword>
<accession>A0A7E4VEY2</accession>
<feature type="compositionally biased region" description="Polar residues" evidence="1">
    <location>
        <begin position="34"/>
        <end position="44"/>
    </location>
</feature>
<proteinExistence type="predicted"/>
<dbReference type="AlphaFoldDB" id="A0A7E4VEY2"/>